<evidence type="ECO:0000313" key="5">
    <source>
        <dbReference type="Proteomes" id="UP000799423"/>
    </source>
</evidence>
<feature type="compositionally biased region" description="Low complexity" evidence="1">
    <location>
        <begin position="345"/>
        <end position="365"/>
    </location>
</feature>
<feature type="region of interest" description="Disordered" evidence="1">
    <location>
        <begin position="136"/>
        <end position="175"/>
    </location>
</feature>
<feature type="region of interest" description="Disordered" evidence="1">
    <location>
        <begin position="302"/>
        <end position="376"/>
    </location>
</feature>
<feature type="chain" id="PRO_5025606982" description="Mid2 domain-containing protein" evidence="3">
    <location>
        <begin position="23"/>
        <end position="438"/>
    </location>
</feature>
<feature type="non-terminal residue" evidence="4">
    <location>
        <position position="1"/>
    </location>
</feature>
<feature type="compositionally biased region" description="Basic and acidic residues" evidence="1">
    <location>
        <begin position="418"/>
        <end position="432"/>
    </location>
</feature>
<feature type="transmembrane region" description="Helical" evidence="2">
    <location>
        <begin position="183"/>
        <end position="205"/>
    </location>
</feature>
<feature type="region of interest" description="Disordered" evidence="1">
    <location>
        <begin position="391"/>
        <end position="438"/>
    </location>
</feature>
<evidence type="ECO:0000256" key="2">
    <source>
        <dbReference type="SAM" id="Phobius"/>
    </source>
</evidence>
<evidence type="ECO:0000256" key="3">
    <source>
        <dbReference type="SAM" id="SignalP"/>
    </source>
</evidence>
<keyword evidence="3" id="KW-0732">Signal</keyword>
<evidence type="ECO:0008006" key="6">
    <source>
        <dbReference type="Google" id="ProtNLM"/>
    </source>
</evidence>
<feature type="signal peptide" evidence="3">
    <location>
        <begin position="1"/>
        <end position="22"/>
    </location>
</feature>
<evidence type="ECO:0000313" key="4">
    <source>
        <dbReference type="EMBL" id="KAF2854905.1"/>
    </source>
</evidence>
<name>A0A6A7BKB7_9PLEO</name>
<sequence>SPRLSRISFLYLTLSAVASVHASSLFPRQAATCGGNDSLQQCGAAFPSSFCCPKDTTCMSLNSATVQSVICCPTGQDCAFIQTITCDVNQLNATLHPDNQMHLSDTTGVDLPKCSDNKCCPLGYTCNGNMCTKDTTTPSASSSPTLISRPTPSSTTPASASQTSGCPAPAKTSSQQSFDGRSFAAGLFPGIVIGALSTLALIWLIRKRRESQSKPRYSGDFGHVARQISDPIYDPSLAARTDFMRRGSSSVQPSPNSTDRIVQGMQETRGNNNVHGLTPRIKSMWDRTPKLNFGFSSTTNNIGGLPASPAPTHPYNAPPIRAGNPKNDPYATPAQKPKRIHSSPRRTPSSSRRAPTTNPNKPNPTQLQQHQQRPDHARLNSTETIDVLMPAPSFLEPPKFPGATRENRNTSDTTFTKLMERAGFDEQGRGEVRAWGAG</sequence>
<reference evidence="4" key="1">
    <citation type="submission" date="2020-01" db="EMBL/GenBank/DDBJ databases">
        <authorList>
            <consortium name="DOE Joint Genome Institute"/>
            <person name="Haridas S."/>
            <person name="Albert R."/>
            <person name="Binder M."/>
            <person name="Bloem J."/>
            <person name="Labutti K."/>
            <person name="Salamov A."/>
            <person name="Andreopoulos B."/>
            <person name="Baker S.E."/>
            <person name="Barry K."/>
            <person name="Bills G."/>
            <person name="Bluhm B.H."/>
            <person name="Cannon C."/>
            <person name="Castanera R."/>
            <person name="Culley D.E."/>
            <person name="Daum C."/>
            <person name="Ezra D."/>
            <person name="Gonzalez J.B."/>
            <person name="Henrissat B."/>
            <person name="Kuo A."/>
            <person name="Liang C."/>
            <person name="Lipzen A."/>
            <person name="Lutzoni F."/>
            <person name="Magnuson J."/>
            <person name="Mondo S."/>
            <person name="Nolan M."/>
            <person name="Ohm R."/>
            <person name="Pangilinan J."/>
            <person name="Park H.-J."/>
            <person name="Ramirez L."/>
            <person name="Alfaro M."/>
            <person name="Sun H."/>
            <person name="Tritt A."/>
            <person name="Yoshinaga Y."/>
            <person name="Zwiers L.-H."/>
            <person name="Turgeon B.G."/>
            <person name="Goodwin S.B."/>
            <person name="Spatafora J.W."/>
            <person name="Crous P.W."/>
            <person name="Grigoriev I.V."/>
        </authorList>
    </citation>
    <scope>NUCLEOTIDE SEQUENCE</scope>
    <source>
        <strain evidence="4">IPT5</strain>
    </source>
</reference>
<accession>A0A6A7BKB7</accession>
<proteinExistence type="predicted"/>
<gene>
    <name evidence="4" type="ORF">T440DRAFT_362041</name>
</gene>
<dbReference type="EMBL" id="MU006292">
    <property type="protein sequence ID" value="KAF2854905.1"/>
    <property type="molecule type" value="Genomic_DNA"/>
</dbReference>
<feature type="compositionally biased region" description="Low complexity" evidence="1">
    <location>
        <begin position="136"/>
        <end position="164"/>
    </location>
</feature>
<dbReference type="Proteomes" id="UP000799423">
    <property type="component" value="Unassembled WGS sequence"/>
</dbReference>
<dbReference type="OrthoDB" id="5338512at2759"/>
<feature type="non-terminal residue" evidence="4">
    <location>
        <position position="438"/>
    </location>
</feature>
<dbReference type="AlphaFoldDB" id="A0A6A7BKB7"/>
<organism evidence="4 5">
    <name type="scientific">Plenodomus tracheiphilus IPT5</name>
    <dbReference type="NCBI Taxonomy" id="1408161"/>
    <lineage>
        <taxon>Eukaryota</taxon>
        <taxon>Fungi</taxon>
        <taxon>Dikarya</taxon>
        <taxon>Ascomycota</taxon>
        <taxon>Pezizomycotina</taxon>
        <taxon>Dothideomycetes</taxon>
        <taxon>Pleosporomycetidae</taxon>
        <taxon>Pleosporales</taxon>
        <taxon>Pleosporineae</taxon>
        <taxon>Leptosphaeriaceae</taxon>
        <taxon>Plenodomus</taxon>
    </lineage>
</organism>
<keyword evidence="2" id="KW-1133">Transmembrane helix</keyword>
<keyword evidence="2" id="KW-0472">Membrane</keyword>
<keyword evidence="5" id="KW-1185">Reference proteome</keyword>
<evidence type="ECO:0000256" key="1">
    <source>
        <dbReference type="SAM" id="MobiDB-lite"/>
    </source>
</evidence>
<protein>
    <recommendedName>
        <fullName evidence="6">Mid2 domain-containing protein</fullName>
    </recommendedName>
</protein>
<keyword evidence="2" id="KW-0812">Transmembrane</keyword>